<evidence type="ECO:0000313" key="1">
    <source>
        <dbReference type="EMBL" id="RPD60249.1"/>
    </source>
</evidence>
<sequence>MFHRAPMSSVANVDAGGAAAQEANGLEALVADIKDLDIEAYDDITGIRDNIGVLKRYKDNLKSAIFDIEYQDNDHVDDGSGSGSTHTPQASEVAVLKGKRDAAIALFKRLECRRLDLDCPSTYDELELRKLQFDTEEGHPEQAECHDHASRCEAQIALTNPDRCLQSGSVLLAGSKYESESFLSTSRVVVVSEHLFPWKNQRYHGMLSGLQVCSTTKSTT</sequence>
<organism evidence="1 2">
    <name type="scientific">Lentinus tigrinus ALCF2SS1-6</name>
    <dbReference type="NCBI Taxonomy" id="1328759"/>
    <lineage>
        <taxon>Eukaryota</taxon>
        <taxon>Fungi</taxon>
        <taxon>Dikarya</taxon>
        <taxon>Basidiomycota</taxon>
        <taxon>Agaricomycotina</taxon>
        <taxon>Agaricomycetes</taxon>
        <taxon>Polyporales</taxon>
        <taxon>Polyporaceae</taxon>
        <taxon>Lentinus</taxon>
    </lineage>
</organism>
<dbReference type="EMBL" id="ML122266">
    <property type="protein sequence ID" value="RPD60249.1"/>
    <property type="molecule type" value="Genomic_DNA"/>
</dbReference>
<protein>
    <submittedName>
        <fullName evidence="1">Uncharacterized protein</fullName>
    </submittedName>
</protein>
<dbReference type="AlphaFoldDB" id="A0A5C2SAS2"/>
<reference evidence="1" key="1">
    <citation type="journal article" date="2018" name="Genome Biol. Evol.">
        <title>Genomics and development of Lentinus tigrinus, a white-rot wood-decaying mushroom with dimorphic fruiting bodies.</title>
        <authorList>
            <person name="Wu B."/>
            <person name="Xu Z."/>
            <person name="Knudson A."/>
            <person name="Carlson A."/>
            <person name="Chen N."/>
            <person name="Kovaka S."/>
            <person name="LaButti K."/>
            <person name="Lipzen A."/>
            <person name="Pennachio C."/>
            <person name="Riley R."/>
            <person name="Schakwitz W."/>
            <person name="Umezawa K."/>
            <person name="Ohm R.A."/>
            <person name="Grigoriev I.V."/>
            <person name="Nagy L.G."/>
            <person name="Gibbons J."/>
            <person name="Hibbett D."/>
        </authorList>
    </citation>
    <scope>NUCLEOTIDE SEQUENCE [LARGE SCALE GENOMIC DNA]</scope>
    <source>
        <strain evidence="1">ALCF2SS1-6</strain>
    </source>
</reference>
<evidence type="ECO:0000313" key="2">
    <source>
        <dbReference type="Proteomes" id="UP000313359"/>
    </source>
</evidence>
<gene>
    <name evidence="1" type="ORF">L227DRAFT_96565</name>
</gene>
<accession>A0A5C2SAS2</accession>
<name>A0A5C2SAS2_9APHY</name>
<keyword evidence="2" id="KW-1185">Reference proteome</keyword>
<dbReference type="Proteomes" id="UP000313359">
    <property type="component" value="Unassembled WGS sequence"/>
</dbReference>
<proteinExistence type="predicted"/>